<reference evidence="1" key="1">
    <citation type="submission" date="2019-11" db="EMBL/GenBank/DDBJ databases">
        <title>Nori genome reveals adaptations in red seaweeds to the harsh intertidal environment.</title>
        <authorList>
            <person name="Wang D."/>
            <person name="Mao Y."/>
        </authorList>
    </citation>
    <scope>NUCLEOTIDE SEQUENCE</scope>
    <source>
        <tissue evidence="1">Gametophyte</tissue>
    </source>
</reference>
<protein>
    <submittedName>
        <fullName evidence="1">Uncharacterized protein</fullName>
    </submittedName>
</protein>
<proteinExistence type="predicted"/>
<evidence type="ECO:0000313" key="2">
    <source>
        <dbReference type="Proteomes" id="UP000798662"/>
    </source>
</evidence>
<dbReference type="EMBL" id="CM020619">
    <property type="protein sequence ID" value="KAK1863296.1"/>
    <property type="molecule type" value="Genomic_DNA"/>
</dbReference>
<gene>
    <name evidence="1" type="ORF">I4F81_005854</name>
</gene>
<accession>A0ACC3BZ55</accession>
<comment type="caution">
    <text evidence="1">The sequence shown here is derived from an EMBL/GenBank/DDBJ whole genome shotgun (WGS) entry which is preliminary data.</text>
</comment>
<organism evidence="1 2">
    <name type="scientific">Pyropia yezoensis</name>
    <name type="common">Susabi-nori</name>
    <name type="synonym">Porphyra yezoensis</name>
    <dbReference type="NCBI Taxonomy" id="2788"/>
    <lineage>
        <taxon>Eukaryota</taxon>
        <taxon>Rhodophyta</taxon>
        <taxon>Bangiophyceae</taxon>
        <taxon>Bangiales</taxon>
        <taxon>Bangiaceae</taxon>
        <taxon>Pyropia</taxon>
    </lineage>
</organism>
<keyword evidence="2" id="KW-1185">Reference proteome</keyword>
<evidence type="ECO:0000313" key="1">
    <source>
        <dbReference type="EMBL" id="KAK1863296.1"/>
    </source>
</evidence>
<name>A0ACC3BZ55_PYRYE</name>
<dbReference type="Proteomes" id="UP000798662">
    <property type="component" value="Chromosome 2"/>
</dbReference>
<sequence>MLSAPCPRSPPILLPGKRTSFECSPTMPRGCASCVTGRAAVRRPPRGTPLCRPCFLAAVEADVGDLTEAAALFRPGDVVAVGMSGGKDSTALAAILSTLNARRQWRLRLCLLAIDEGIAGYRDDSLEAATATAASLGLPLTVLSYKDLYGWSMDEVVARVGRVGNCTYCGVWRRQALERGAAFLGADVLATGHNADDMAETVLMNLLRGDIGRLRRRSLPRVKPFKYTYEKEIVLYCHYRRLTYFATECVAPCGPASALLCKQ</sequence>